<proteinExistence type="predicted"/>
<sequence length="184" mass="21654">MIKTEHMKNKLVILFILIFQLSWSQIPCVSNNYKINNFIDAFIYVNNDENFTPILSSIYISSLYYDNEGYMISITRENNSNIMINPKAKNLSFFKYKKFNLILKGGTAKDLEFLNKVIINKSITNNSNLKFTIPNNNISSDPYQWFLLFDKKMNLINYSLPEQENKILEIFEKFSISLNKVEKK</sequence>
<dbReference type="Proteomes" id="UP000093432">
    <property type="component" value="Unassembled WGS sequence"/>
</dbReference>
<protein>
    <submittedName>
        <fullName evidence="1">Uncharacterized protein</fullName>
    </submittedName>
</protein>
<organism evidence="1 2">
    <name type="scientific">Chryseobacterium arthrosphaerae</name>
    <dbReference type="NCBI Taxonomy" id="651561"/>
    <lineage>
        <taxon>Bacteria</taxon>
        <taxon>Pseudomonadati</taxon>
        <taxon>Bacteroidota</taxon>
        <taxon>Flavobacteriia</taxon>
        <taxon>Flavobacteriales</taxon>
        <taxon>Weeksellaceae</taxon>
        <taxon>Chryseobacterium group</taxon>
        <taxon>Chryseobacterium</taxon>
    </lineage>
</organism>
<reference evidence="2" key="1">
    <citation type="submission" date="2016-07" db="EMBL/GenBank/DDBJ databases">
        <authorList>
            <person name="Florea S."/>
            <person name="Webb J.S."/>
            <person name="Jaromczyk J."/>
            <person name="Schardl C.L."/>
        </authorList>
    </citation>
    <scope>NUCLEOTIDE SEQUENCE [LARGE SCALE GENOMIC DNA]</scope>
    <source>
        <strain evidence="2">CC-VM-7</strain>
    </source>
</reference>
<comment type="caution">
    <text evidence="1">The sequence shown here is derived from an EMBL/GenBank/DDBJ whole genome shotgun (WGS) entry which is preliminary data.</text>
</comment>
<evidence type="ECO:0000313" key="1">
    <source>
        <dbReference type="EMBL" id="OCA73756.1"/>
    </source>
</evidence>
<name>A0A1B8ZQ95_9FLAO</name>
<gene>
    <name evidence="1" type="ORF">BBI00_05095</name>
</gene>
<dbReference type="EMBL" id="MAYG01000001">
    <property type="protein sequence ID" value="OCA73756.1"/>
    <property type="molecule type" value="Genomic_DNA"/>
</dbReference>
<evidence type="ECO:0000313" key="2">
    <source>
        <dbReference type="Proteomes" id="UP000093432"/>
    </source>
</evidence>
<dbReference type="STRING" id="651561.BBI00_05095"/>
<dbReference type="AlphaFoldDB" id="A0A1B8ZQ95"/>
<accession>A0A1B8ZQ95</accession>